<evidence type="ECO:0000313" key="2">
    <source>
        <dbReference type="Proteomes" id="UP001064632"/>
    </source>
</evidence>
<dbReference type="Pfam" id="PF18934">
    <property type="entry name" value="DUF5682"/>
    <property type="match status" value="1"/>
</dbReference>
<sequence length="828" mass="90259">MAPDVGRAPGAGPLSGSHLTDAGLLRRHAASLVSDALVIFPVRHHSPACAWQLRQLLARIRPASILIEGPASFTSLIPLLAHPAARMPLAVYTYAVFAATTTRPEQRHAAYYPFCDYSPELVALRHGHAHAIPTRFIDLDLADTAAETSPPDRTDNVSLLDEQHFSHSRRLQILASRLGCRDQEALWEHWFEVPASRLPLDEHIARLVTYCELARADHTAADLAADGTLPREAAMAWQIRQALDNRTPGDGPVVAIVGGFHALALQRAAAHAVAPPQPRANASEHASSLIRYSDERLDRLNGYASGMTSPAWHQANWERLLRLERTSLATATRARRDATLAMLSDIAQQLRDRHAIAIALPTLATAYQHCLGLARLRGRTAPIRDDLVDAVTSCFVKGEMSVEGATVTAVTRRILGGSTIGVVPPGAPVPPLVTDVLQRLRRQRMKIDDAARHRACLDIYRRADHRETSRLLHCLDFLEIPFAIRTGGPDFVLGHSLERLQEHWQYTFTPATESSLVEVSSLGATLSVAAESQFTRRLSAGDGQGQMSSAATAARLLTQSCVLGLHDHVPAVAQRLQAAISADLDFRSVTDAANAMQVLALAREPLQARRLDFLPGLLRSAYERALFLGQELPGAAAELHRQVEALARWREILAGHLGRQLDAALYWALLARLESGHPAAMIRGGATGLRYSGGHLDATDMARQIEGHLHGGIPSADAVAFVRGLLSTAREAAWQKEEFVRALDAAMAHWDESTFIDALPELRLAFATMTPRETDRVAGAVVQWTGNAPLGILYERQVTESQRDAHMRVSRALRDILAADGLSEWGGA</sequence>
<dbReference type="Proteomes" id="UP001064632">
    <property type="component" value="Chromosome"/>
</dbReference>
<name>A0ABY6BA89_9GAMM</name>
<protein>
    <submittedName>
        <fullName evidence="1">DUF5682 family protein</fullName>
    </submittedName>
</protein>
<evidence type="ECO:0000313" key="1">
    <source>
        <dbReference type="EMBL" id="UXI66978.1"/>
    </source>
</evidence>
<dbReference type="InterPro" id="IPR043737">
    <property type="entry name" value="DUF5682"/>
</dbReference>
<proteinExistence type="predicted"/>
<dbReference type="RefSeq" id="WP_261693954.1">
    <property type="nucleotide sequence ID" value="NZ_CP104694.1"/>
</dbReference>
<accession>A0ABY6BA89</accession>
<dbReference type="EMBL" id="CP104694">
    <property type="protein sequence ID" value="UXI66978.1"/>
    <property type="molecule type" value="Genomic_DNA"/>
</dbReference>
<keyword evidence="2" id="KW-1185">Reference proteome</keyword>
<gene>
    <name evidence="1" type="ORF">N4264_19820</name>
</gene>
<organism evidence="1 2">
    <name type="scientific">Tahibacter amnicola</name>
    <dbReference type="NCBI Taxonomy" id="2976241"/>
    <lineage>
        <taxon>Bacteria</taxon>
        <taxon>Pseudomonadati</taxon>
        <taxon>Pseudomonadota</taxon>
        <taxon>Gammaproteobacteria</taxon>
        <taxon>Lysobacterales</taxon>
        <taxon>Rhodanobacteraceae</taxon>
        <taxon>Tahibacter</taxon>
    </lineage>
</organism>
<reference evidence="1" key="1">
    <citation type="submission" date="2022-09" db="EMBL/GenBank/DDBJ databases">
        <title>Tahibacter sp. nov., isolated from a fresh water.</title>
        <authorList>
            <person name="Baek J.H."/>
            <person name="Lee J.K."/>
            <person name="Kim J.M."/>
            <person name="Jeon C.O."/>
        </authorList>
    </citation>
    <scope>NUCLEOTIDE SEQUENCE</scope>
    <source>
        <strain evidence="1">W38</strain>
    </source>
</reference>